<sequence>MLHYSAKGRLGTLKLLQPIAKSAWILSEGAIYYDQNALLGSGNFDAVYKGIFHAPEEYGAVMEAPPVMVILEYCSGGSLDTHLCAHPKIEAAELIIYARDMSKGVVHIHEKGFLHPFGTLIYELMHQGEQPWLDLVPKAISQAIRRGEMPELPPDTPTEVVKLLKNHIWVSDPSKRSSMEKLLDRLDIIHQRLGAPTHWALPRHHDEEEEEEQADDEDVPEAQEVKPDPLARRREQQPKEGGKSKEDSKPEKGEKDVPKGEKQEGEGEPEEDALKKRIQTCYICDEVTECGRVRKIEPLCGHCARKIRRSYEHTDINARACYWGCERVLEYRRHRHFEEKFFKVMLGSICSHHLIDFLEEDLRPSTEGDD</sequence>
<keyword evidence="1" id="KW-0547">Nucleotide-binding</keyword>
<dbReference type="EMBL" id="CATQJA010002653">
    <property type="protein sequence ID" value="CAJ0578368.1"/>
    <property type="molecule type" value="Genomic_DNA"/>
</dbReference>
<evidence type="ECO:0000256" key="1">
    <source>
        <dbReference type="ARBA" id="ARBA00022741"/>
    </source>
</evidence>
<evidence type="ECO:0000256" key="3">
    <source>
        <dbReference type="SAM" id="MobiDB-lite"/>
    </source>
</evidence>
<comment type="caution">
    <text evidence="5">The sequence shown here is derived from an EMBL/GenBank/DDBJ whole genome shotgun (WGS) entry which is preliminary data.</text>
</comment>
<evidence type="ECO:0000313" key="5">
    <source>
        <dbReference type="EMBL" id="CAJ0578368.1"/>
    </source>
</evidence>
<name>A0AA36CZR1_9BILA</name>
<dbReference type="SUPFAM" id="SSF56112">
    <property type="entry name" value="Protein kinase-like (PK-like)"/>
    <property type="match status" value="1"/>
</dbReference>
<feature type="compositionally biased region" description="Acidic residues" evidence="3">
    <location>
        <begin position="207"/>
        <end position="221"/>
    </location>
</feature>
<feature type="domain" description="Serine-threonine/tyrosine-protein kinase catalytic" evidence="4">
    <location>
        <begin position="58"/>
        <end position="115"/>
    </location>
</feature>
<dbReference type="Gene3D" id="1.10.510.10">
    <property type="entry name" value="Transferase(Phosphotransferase) domain 1"/>
    <property type="match status" value="2"/>
</dbReference>
<dbReference type="InterPro" id="IPR050198">
    <property type="entry name" value="Non-receptor_tyrosine_kinases"/>
</dbReference>
<dbReference type="GO" id="GO:0005524">
    <property type="term" value="F:ATP binding"/>
    <property type="evidence" value="ECO:0007669"/>
    <property type="project" value="UniProtKB-KW"/>
</dbReference>
<organism evidence="5 6">
    <name type="scientific">Mesorhabditis spiculigera</name>
    <dbReference type="NCBI Taxonomy" id="96644"/>
    <lineage>
        <taxon>Eukaryota</taxon>
        <taxon>Metazoa</taxon>
        <taxon>Ecdysozoa</taxon>
        <taxon>Nematoda</taxon>
        <taxon>Chromadorea</taxon>
        <taxon>Rhabditida</taxon>
        <taxon>Rhabditina</taxon>
        <taxon>Rhabditomorpha</taxon>
        <taxon>Rhabditoidea</taxon>
        <taxon>Rhabditidae</taxon>
        <taxon>Mesorhabditinae</taxon>
        <taxon>Mesorhabditis</taxon>
    </lineage>
</organism>
<feature type="compositionally biased region" description="Basic and acidic residues" evidence="3">
    <location>
        <begin position="223"/>
        <end position="265"/>
    </location>
</feature>
<dbReference type="InterPro" id="IPR011009">
    <property type="entry name" value="Kinase-like_dom_sf"/>
</dbReference>
<feature type="region of interest" description="Disordered" evidence="3">
    <location>
        <begin position="198"/>
        <end position="272"/>
    </location>
</feature>
<dbReference type="PANTHER" id="PTHR24418">
    <property type="entry name" value="TYROSINE-PROTEIN KINASE"/>
    <property type="match status" value="1"/>
</dbReference>
<feature type="domain" description="Serine-threonine/tyrosine-protein kinase catalytic" evidence="4">
    <location>
        <begin position="117"/>
        <end position="186"/>
    </location>
</feature>
<evidence type="ECO:0000313" key="6">
    <source>
        <dbReference type="Proteomes" id="UP001177023"/>
    </source>
</evidence>
<evidence type="ECO:0000259" key="4">
    <source>
        <dbReference type="Pfam" id="PF07714"/>
    </source>
</evidence>
<keyword evidence="6" id="KW-1185">Reference proteome</keyword>
<evidence type="ECO:0000256" key="2">
    <source>
        <dbReference type="ARBA" id="ARBA00022840"/>
    </source>
</evidence>
<keyword evidence="2" id="KW-0067">ATP-binding</keyword>
<dbReference type="GO" id="GO:0004672">
    <property type="term" value="F:protein kinase activity"/>
    <property type="evidence" value="ECO:0007669"/>
    <property type="project" value="InterPro"/>
</dbReference>
<dbReference type="Pfam" id="PF07714">
    <property type="entry name" value="PK_Tyr_Ser-Thr"/>
    <property type="match status" value="2"/>
</dbReference>
<dbReference type="AlphaFoldDB" id="A0AA36CZR1"/>
<dbReference type="Proteomes" id="UP001177023">
    <property type="component" value="Unassembled WGS sequence"/>
</dbReference>
<proteinExistence type="predicted"/>
<protein>
    <recommendedName>
        <fullName evidence="4">Serine-threonine/tyrosine-protein kinase catalytic domain-containing protein</fullName>
    </recommendedName>
</protein>
<feature type="non-terminal residue" evidence="5">
    <location>
        <position position="1"/>
    </location>
</feature>
<reference evidence="5" key="1">
    <citation type="submission" date="2023-06" db="EMBL/GenBank/DDBJ databases">
        <authorList>
            <person name="Delattre M."/>
        </authorList>
    </citation>
    <scope>NUCLEOTIDE SEQUENCE</scope>
    <source>
        <strain evidence="5">AF72</strain>
    </source>
</reference>
<dbReference type="InterPro" id="IPR001245">
    <property type="entry name" value="Ser-Thr/Tyr_kinase_cat_dom"/>
</dbReference>
<gene>
    <name evidence="5" type="ORF">MSPICULIGERA_LOCUS16626</name>
</gene>
<accession>A0AA36CZR1</accession>